<dbReference type="AlphaFoldDB" id="A0AAD5Q825"/>
<evidence type="ECO:0000313" key="3">
    <source>
        <dbReference type="EMBL" id="KAJ0404295.1"/>
    </source>
</evidence>
<protein>
    <recommendedName>
        <fullName evidence="5">Reverse transcriptase/retrotransposon-derived protein RNase H-like domain-containing protein</fullName>
    </recommendedName>
</protein>
<feature type="domain" description="Retrotransposon gag" evidence="1">
    <location>
        <begin position="180"/>
        <end position="259"/>
    </location>
</feature>
<dbReference type="SUPFAM" id="SSF56672">
    <property type="entry name" value="DNA/RNA polymerases"/>
    <property type="match status" value="1"/>
</dbReference>
<evidence type="ECO:0008006" key="5">
    <source>
        <dbReference type="Google" id="ProtNLM"/>
    </source>
</evidence>
<dbReference type="InterPro" id="IPR041577">
    <property type="entry name" value="RT_RNaseH_2"/>
</dbReference>
<comment type="caution">
    <text evidence="3">The sequence shown here is derived from an EMBL/GenBank/DDBJ whole genome shotgun (WGS) entry which is preliminary data.</text>
</comment>
<proteinExistence type="predicted"/>
<organism evidence="3 4">
    <name type="scientific">Pythium insidiosum</name>
    <name type="common">Pythiosis disease agent</name>
    <dbReference type="NCBI Taxonomy" id="114742"/>
    <lineage>
        <taxon>Eukaryota</taxon>
        <taxon>Sar</taxon>
        <taxon>Stramenopiles</taxon>
        <taxon>Oomycota</taxon>
        <taxon>Peronosporomycetes</taxon>
        <taxon>Pythiales</taxon>
        <taxon>Pythiaceae</taxon>
        <taxon>Pythium</taxon>
    </lineage>
</organism>
<evidence type="ECO:0000313" key="4">
    <source>
        <dbReference type="Proteomes" id="UP001209570"/>
    </source>
</evidence>
<dbReference type="InterPro" id="IPR005162">
    <property type="entry name" value="Retrotrans_gag_dom"/>
</dbReference>
<gene>
    <name evidence="3" type="ORF">P43SY_003208</name>
</gene>
<feature type="domain" description="Reverse transcriptase/retrotransposon-derived protein RNase H-like" evidence="2">
    <location>
        <begin position="359"/>
        <end position="425"/>
    </location>
</feature>
<evidence type="ECO:0000259" key="2">
    <source>
        <dbReference type="Pfam" id="PF17919"/>
    </source>
</evidence>
<sequence>MNRKYVWRDGLLPLSTHIISDQFASYVSSNERHTLANNKVLKHLEYKHTWVNHSKNYVDPKTGANTNSIEACWEAKLKSKIKAMGGTWTMEQDASVLDECLWRSWFFGPEQSQAQSTGREFKIPAMPTFWRKPSKNCDGYVFAAKVYMRGCNIDYTRVENKPRAVAMVCSGFRGGAASFLTHRLMIDNLPIRNLDEFERVLSDEFVPSDQQQRLREALSACRQSGANEDYVARFREIIMHIRQMSQLDQVDHFVAGLKPETQKEVNYLNCETLRDAIVAAQSYERPHFEKKLRMLVVSGATHCIVRRGVLRVPDGASQTELRARDIEGMVSTTRARIATSSPFFRRQATPEALDLKAKVAAPLLRLPDMSLPFQVTTDASKYFVGGVLSQIVDGYDHPIGFYYRKLSDVESRWPAHEQELYAIKQFYLVSE</sequence>
<dbReference type="Pfam" id="PF17919">
    <property type="entry name" value="RT_RNaseH_2"/>
    <property type="match status" value="1"/>
</dbReference>
<dbReference type="Gene3D" id="3.10.20.370">
    <property type="match status" value="1"/>
</dbReference>
<dbReference type="InterPro" id="IPR043502">
    <property type="entry name" value="DNA/RNA_pol_sf"/>
</dbReference>
<dbReference type="PANTHER" id="PTHR34072:SF52">
    <property type="entry name" value="RIBONUCLEASE H"/>
    <property type="match status" value="1"/>
</dbReference>
<dbReference type="EMBL" id="JAKCXM010000065">
    <property type="protein sequence ID" value="KAJ0404295.1"/>
    <property type="molecule type" value="Genomic_DNA"/>
</dbReference>
<evidence type="ECO:0000259" key="1">
    <source>
        <dbReference type="Pfam" id="PF03732"/>
    </source>
</evidence>
<dbReference type="Proteomes" id="UP001209570">
    <property type="component" value="Unassembled WGS sequence"/>
</dbReference>
<dbReference type="Pfam" id="PF03732">
    <property type="entry name" value="Retrotrans_gag"/>
    <property type="match status" value="1"/>
</dbReference>
<reference evidence="3" key="1">
    <citation type="submission" date="2021-12" db="EMBL/GenBank/DDBJ databases">
        <title>Prjna785345.</title>
        <authorList>
            <person name="Rujirawat T."/>
            <person name="Krajaejun T."/>
        </authorList>
    </citation>
    <scope>NUCLEOTIDE SEQUENCE</scope>
    <source>
        <strain evidence="3">Pi057C3</strain>
    </source>
</reference>
<dbReference type="PANTHER" id="PTHR34072">
    <property type="entry name" value="ENZYMATIC POLYPROTEIN-RELATED"/>
    <property type="match status" value="1"/>
</dbReference>
<accession>A0AAD5Q825</accession>
<name>A0AAD5Q825_PYTIN</name>
<keyword evidence="4" id="KW-1185">Reference proteome</keyword>